<dbReference type="InterPro" id="IPR028082">
    <property type="entry name" value="Peripla_BP_I"/>
</dbReference>
<dbReference type="GO" id="GO:0016020">
    <property type="term" value="C:membrane"/>
    <property type="evidence" value="ECO:0007669"/>
    <property type="project" value="UniProtKB-SubCell"/>
</dbReference>
<feature type="transmembrane region" description="Helical" evidence="5">
    <location>
        <begin position="782"/>
        <end position="803"/>
    </location>
</feature>
<feature type="transmembrane region" description="Helical" evidence="5">
    <location>
        <begin position="990"/>
        <end position="1013"/>
    </location>
</feature>
<name>A0AAD7XQ01_9STRA</name>
<feature type="transmembrane region" description="Helical" evidence="5">
    <location>
        <begin position="1097"/>
        <end position="1117"/>
    </location>
</feature>
<dbReference type="Gene3D" id="3.40.50.2300">
    <property type="match status" value="1"/>
</dbReference>
<evidence type="ECO:0000256" key="1">
    <source>
        <dbReference type="ARBA" id="ARBA00004370"/>
    </source>
</evidence>
<feature type="transmembrane region" description="Helical" evidence="5">
    <location>
        <begin position="1124"/>
        <end position="1147"/>
    </location>
</feature>
<evidence type="ECO:0000313" key="8">
    <source>
        <dbReference type="EMBL" id="KAJ8604443.1"/>
    </source>
</evidence>
<keyword evidence="4 5" id="KW-0472">Membrane</keyword>
<keyword evidence="3 5" id="KW-1133">Transmembrane helix</keyword>
<evidence type="ECO:0000256" key="2">
    <source>
        <dbReference type="ARBA" id="ARBA00022692"/>
    </source>
</evidence>
<feature type="transmembrane region" description="Helical" evidence="5">
    <location>
        <begin position="1071"/>
        <end position="1091"/>
    </location>
</feature>
<dbReference type="PANTHER" id="PTHR11319">
    <property type="entry name" value="G PROTEIN-COUPLED RECEPTOR-RELATED"/>
    <property type="match status" value="1"/>
</dbReference>
<reference evidence="8" key="1">
    <citation type="submission" date="2023-01" db="EMBL/GenBank/DDBJ databases">
        <title>Metagenome sequencing of chrysophaentin producing Chrysophaeum taylorii.</title>
        <authorList>
            <person name="Davison J."/>
            <person name="Bewley C."/>
        </authorList>
    </citation>
    <scope>NUCLEOTIDE SEQUENCE</scope>
    <source>
        <strain evidence="8">NIES-1699</strain>
    </source>
</reference>
<feature type="chain" id="PRO_5042275522" description="Receptor ligand binding region domain-containing protein" evidence="6">
    <location>
        <begin position="17"/>
        <end position="1542"/>
    </location>
</feature>
<evidence type="ECO:0000256" key="4">
    <source>
        <dbReference type="ARBA" id="ARBA00023136"/>
    </source>
</evidence>
<protein>
    <recommendedName>
        <fullName evidence="7">Receptor ligand binding region domain-containing protein</fullName>
    </recommendedName>
</protein>
<keyword evidence="9" id="KW-1185">Reference proteome</keyword>
<dbReference type="Gene3D" id="2.10.50.10">
    <property type="entry name" value="Tumor Necrosis Factor Receptor, subunit A, domain 2"/>
    <property type="match status" value="1"/>
</dbReference>
<accession>A0AAD7XQ01</accession>
<feature type="domain" description="Receptor ligand binding region" evidence="7">
    <location>
        <begin position="42"/>
        <end position="408"/>
    </location>
</feature>
<gene>
    <name evidence="8" type="ORF">CTAYLR_000902</name>
</gene>
<dbReference type="EMBL" id="JAQMWT010000330">
    <property type="protein sequence ID" value="KAJ8604443.1"/>
    <property type="molecule type" value="Genomic_DNA"/>
</dbReference>
<evidence type="ECO:0000256" key="6">
    <source>
        <dbReference type="SAM" id="SignalP"/>
    </source>
</evidence>
<feature type="transmembrane region" description="Helical" evidence="5">
    <location>
        <begin position="903"/>
        <end position="920"/>
    </location>
</feature>
<dbReference type="PANTHER" id="PTHR11319:SF35">
    <property type="entry name" value="OUTER MEMBRANE PROTEIN PMPC-RELATED"/>
    <property type="match status" value="1"/>
</dbReference>
<evidence type="ECO:0000313" key="9">
    <source>
        <dbReference type="Proteomes" id="UP001230188"/>
    </source>
</evidence>
<evidence type="ECO:0000259" key="7">
    <source>
        <dbReference type="Pfam" id="PF01094"/>
    </source>
</evidence>
<feature type="signal peptide" evidence="6">
    <location>
        <begin position="1"/>
        <end position="16"/>
    </location>
</feature>
<comment type="subcellular location">
    <subcellularLocation>
        <location evidence="1">Membrane</location>
    </subcellularLocation>
</comment>
<comment type="caution">
    <text evidence="8">The sequence shown here is derived from an EMBL/GenBank/DDBJ whole genome shotgun (WGS) entry which is preliminary data.</text>
</comment>
<sequence length="1542" mass="170839">MWWLLATPIAASVSRAEERWTTVKVGVMTEGGLTVGEMANHAKLAMKHANSDGVLAPWNVSVDMKFHETKGSIGGALASANELLKDRLVVGIVGTEKSLTTEPAAQIATLRGKPILSPLSSASYLIDKDENGVEMLFRSMMSDRLRFKVFAHLAQLYEWRQVGAIAPRNYDGYAAVDALEKELEKVNVTLGALGMFELDEKGSATDIVSVLRGVREVGVHVFALLTEEHTSQVVRGLADVGLLRGTNAFVGFDIDVIPKEILVMLEGWLFVRARNTVVADNFIAERFARSYAADASLWNCSRAAAAGDRGRASLAEDPTVWDFGVALASTSCADGDGVPQTESGFYDAAWVMVLALRRVLESGREATDGRALRDELLKTDWYGVRSYHAFDPESQDALGALDVVNVVDDNATIATVLEVGDDFYRDPAACACFLRRTANVTWPPGNVRPGPPKDGRQISATKSGFVNAIEVYDKLGNATATVKLSSHFEAVPDYGTLLSMQLVDRSGVVEGAVAWNGTYEAPGGVNSTQIPIVIPDWGTYALLATDLYENSAFQELPITASQPECAADDEGYDEATGECVTCTAGREKVGNVCTDCQPGRYRAAGSAWSSCLICDSSQYQPEYGSPSCYRCPPNTTRYDYDFQFDMASRGYSSTKIEDLLGVSIEQCLCRGGYYAKTGPWKRDKYSVDAKTAGAEWGDNGTSCKPCPTGAKCRGKTYAPVNKNQYWGDPRNPVAFEPCDQARCARNYRCKAGYRGRLCSRLRTYKFFTIGGITRRCWFVHSWGISVLVYIVLFCAVLALWVWVNLFLDSSAITIFVQHIQSLAIISQFGVEYPRRPIAYFGILFNFALFDADIVTPSCVFKWSQLSTFYLSIFIALLGLVFYVEPIIELVRNLIRNDSLRHSYFGGVPITALPYRLFVMLRVEFSYYRGSVGQETARATANALSLLDAIYPNLCFNFMRMLTRDKDEASRVYYTRMDATLRWGSPRHVPAAIIAAVGCALVVIGLPAGVFFTVRNNYKLYCGVHELPSLERWGWAYANFRSPYHATAIMTYIQTIAFCAVATYFRNSSLQTVLALVISVTAFTYVATVLPFENFRYNVFTIFAELTVLLFVGTSVLVEERGLRGAWTAITAVEIFVFLVATVLIYVMERAEVLQRAKIKSRMGRIMKLTKHRSINWKSTFGLVEVGRASSPSSFFAKVLDKLPLGSGDDENRKLPRGKHERAVIARALDVLSRAVEPCCMLAWCYDPSCESNNEKKDLVQSVARASESILHASSPLSQYSADHKAAFWRSLTENYRGIVGFAANTLTYSERIVVFGVLVKLQRFLANMTLDELAMDDIIVQSHRSSVLYCLMSAQADDDSLAQFLRDALDAKQRATPPVCIERTVLLPASILRYVKTNCSGEDDDPRVRRLNSLAASTRATIDESNQYRTNLMLVHGRERRSTDLRGLAQHRHRKLVEFDFREEAAIFHIEQFNTRASSMSVSDAYSPPTAGESAHCDAAAIDEPVVDESEETTETRYRAVLATKKHENLRRGVSLEVIEGK</sequence>
<feature type="transmembrane region" description="Helical" evidence="5">
    <location>
        <begin position="866"/>
        <end position="883"/>
    </location>
</feature>
<keyword evidence="6" id="KW-0732">Signal</keyword>
<keyword evidence="2 5" id="KW-0812">Transmembrane</keyword>
<proteinExistence type="predicted"/>
<dbReference type="SUPFAM" id="SSF53822">
    <property type="entry name" value="Periplasmic binding protein-like I"/>
    <property type="match status" value="1"/>
</dbReference>
<organism evidence="8 9">
    <name type="scientific">Chrysophaeum taylorii</name>
    <dbReference type="NCBI Taxonomy" id="2483200"/>
    <lineage>
        <taxon>Eukaryota</taxon>
        <taxon>Sar</taxon>
        <taxon>Stramenopiles</taxon>
        <taxon>Ochrophyta</taxon>
        <taxon>Pelagophyceae</taxon>
        <taxon>Pelagomonadales</taxon>
        <taxon>Pelagomonadaceae</taxon>
        <taxon>Chrysophaeum</taxon>
    </lineage>
</organism>
<evidence type="ECO:0000256" key="3">
    <source>
        <dbReference type="ARBA" id="ARBA00022989"/>
    </source>
</evidence>
<evidence type="ECO:0000256" key="5">
    <source>
        <dbReference type="SAM" id="Phobius"/>
    </source>
</evidence>
<dbReference type="Pfam" id="PF01094">
    <property type="entry name" value="ANF_receptor"/>
    <property type="match status" value="1"/>
</dbReference>
<dbReference type="InterPro" id="IPR001828">
    <property type="entry name" value="ANF_lig-bd_rcpt"/>
</dbReference>
<dbReference type="Proteomes" id="UP001230188">
    <property type="component" value="Unassembled WGS sequence"/>
</dbReference>
<feature type="transmembrane region" description="Helical" evidence="5">
    <location>
        <begin position="1043"/>
        <end position="1064"/>
    </location>
</feature>